<dbReference type="NCBIfam" id="TIGR00266">
    <property type="entry name" value="TIGR00266 family protein"/>
    <property type="match status" value="1"/>
</dbReference>
<name>A0A8H2M905_9FIRM</name>
<dbReference type="EMBL" id="CAACYI010000001">
    <property type="protein sequence ID" value="VFB16500.1"/>
    <property type="molecule type" value="Genomic_DNA"/>
</dbReference>
<dbReference type="AlphaFoldDB" id="A0A8H2M905"/>
<accession>A0A8H2M905</accession>
<dbReference type="SUPFAM" id="SSF51219">
    <property type="entry name" value="TRAP-like"/>
    <property type="match status" value="1"/>
</dbReference>
<dbReference type="Pfam" id="PF01987">
    <property type="entry name" value="AIM24"/>
    <property type="match status" value="1"/>
</dbReference>
<evidence type="ECO:0000313" key="1">
    <source>
        <dbReference type="EMBL" id="VFB16500.1"/>
    </source>
</evidence>
<protein>
    <submittedName>
        <fullName evidence="1">Protein of uncharacterized function DUF124</fullName>
    </submittedName>
</protein>
<proteinExistence type="predicted"/>
<dbReference type="InterPro" id="IPR036983">
    <property type="entry name" value="AIM24_sf"/>
</dbReference>
<dbReference type="RefSeq" id="WP_131749116.1">
    <property type="nucleotide sequence ID" value="NZ_CAACYI010000001.1"/>
</dbReference>
<sequence>MKYSIEGENLPVVRFELDEGESLISQAGGRAWMKGNVKTDTVSGGGVGKMLGRMFSGESLFLSSYTAQSPAEIVFASDFPGSIYAIDLAEGQSIIAQKKAFLCASPGVDLSIYFRKKLGTGLFGGEGFIMQKITGPGLVFLEIDGHCQEYILNVGERLVMDTGSLAMMEATCQMTIEQVEGMKNILFGGEGLFNTVVEGPGKVLVQSMPIQKLARNIAPYLPIKG</sequence>
<dbReference type="InterPro" id="IPR016031">
    <property type="entry name" value="Trp_RNA-bd_attenuator-like_dom"/>
</dbReference>
<dbReference type="PANTHER" id="PTHR43657">
    <property type="entry name" value="TRYPTOPHAN RNA-BINDING ATTENUATOR PROTEIN-LIKE PROTEIN"/>
    <property type="match status" value="1"/>
</dbReference>
<comment type="caution">
    <text evidence="1">The sequence shown here is derived from an EMBL/GenBank/DDBJ whole genome shotgun (WGS) entry which is preliminary data.</text>
</comment>
<evidence type="ECO:0000313" key="2">
    <source>
        <dbReference type="Proteomes" id="UP000377798"/>
    </source>
</evidence>
<reference evidence="1 2" key="1">
    <citation type="submission" date="2019-02" db="EMBL/GenBank/DDBJ databases">
        <authorList>
            <consortium name="Pathogen Informatics"/>
        </authorList>
    </citation>
    <scope>NUCLEOTIDE SEQUENCE [LARGE SCALE GENOMIC DNA]</scope>
    <source>
        <strain evidence="1 2">3012STDY7089603</strain>
    </source>
</reference>
<dbReference type="Gene3D" id="3.60.160.10">
    <property type="entry name" value="Mitochondrial biogenesis AIM24"/>
    <property type="match status" value="1"/>
</dbReference>
<dbReference type="PANTHER" id="PTHR43657:SF1">
    <property type="entry name" value="ALTERED INHERITANCE OF MITOCHONDRIA PROTEIN 24, MITOCHONDRIAL"/>
    <property type="match status" value="1"/>
</dbReference>
<dbReference type="Proteomes" id="UP000377798">
    <property type="component" value="Unassembled WGS sequence"/>
</dbReference>
<dbReference type="InterPro" id="IPR002838">
    <property type="entry name" value="AIM24"/>
</dbReference>
<organism evidence="1 2">
    <name type="scientific">Urinicoccus massiliensis</name>
    <dbReference type="NCBI Taxonomy" id="1723382"/>
    <lineage>
        <taxon>Bacteria</taxon>
        <taxon>Bacillati</taxon>
        <taxon>Bacillota</taxon>
        <taxon>Tissierellia</taxon>
        <taxon>Tissierellales</taxon>
        <taxon>Peptoniphilaceae</taxon>
        <taxon>Urinicoccus</taxon>
    </lineage>
</organism>
<gene>
    <name evidence="1" type="ORF">NCTC13150_01049</name>
</gene>
<keyword evidence="2" id="KW-1185">Reference proteome</keyword>